<dbReference type="NCBIfam" id="TIGR01007">
    <property type="entry name" value="eps_fam"/>
    <property type="match status" value="1"/>
</dbReference>
<evidence type="ECO:0000313" key="12">
    <source>
        <dbReference type="EMBL" id="NJP30803.1"/>
    </source>
</evidence>
<keyword evidence="4 9" id="KW-0812">Transmembrane</keyword>
<reference evidence="12 13" key="1">
    <citation type="submission" date="2020-03" db="EMBL/GenBank/DDBJ databases">
        <title>WGS of actinomycetes isolated from Thailand.</title>
        <authorList>
            <person name="Thawai C."/>
        </authorList>
    </citation>
    <scope>NUCLEOTIDE SEQUENCE [LARGE SCALE GENOMIC DNA]</scope>
    <source>
        <strain evidence="12 13">HSS6-12</strain>
    </source>
</reference>
<dbReference type="Pfam" id="PF01656">
    <property type="entry name" value="CbiA"/>
    <property type="match status" value="1"/>
</dbReference>
<keyword evidence="13" id="KW-1185">Reference proteome</keyword>
<keyword evidence="6" id="KW-0067">ATP-binding</keyword>
<evidence type="ECO:0000256" key="7">
    <source>
        <dbReference type="ARBA" id="ARBA00022989"/>
    </source>
</evidence>
<dbReference type="Pfam" id="PF02706">
    <property type="entry name" value="Wzz"/>
    <property type="match status" value="1"/>
</dbReference>
<dbReference type="GO" id="GO:0004715">
    <property type="term" value="F:non-membrane spanning protein tyrosine kinase activity"/>
    <property type="evidence" value="ECO:0007669"/>
    <property type="project" value="UniProtKB-EC"/>
</dbReference>
<comment type="similarity">
    <text evidence="2">Belongs to the CpsC/CapA family.</text>
</comment>
<protein>
    <submittedName>
        <fullName evidence="12">Polysaccharide biosynthesis tyrosine autokinase</fullName>
        <ecNumber evidence="12">2.7.10.2</ecNumber>
    </submittedName>
</protein>
<evidence type="ECO:0000256" key="5">
    <source>
        <dbReference type="ARBA" id="ARBA00022741"/>
    </source>
</evidence>
<evidence type="ECO:0000256" key="9">
    <source>
        <dbReference type="SAM" id="Phobius"/>
    </source>
</evidence>
<keyword evidence="12" id="KW-0808">Transferase</keyword>
<dbReference type="PANTHER" id="PTHR32309">
    <property type="entry name" value="TYROSINE-PROTEIN KINASE"/>
    <property type="match status" value="1"/>
</dbReference>
<dbReference type="EMBL" id="JAATEO010000002">
    <property type="protein sequence ID" value="NJP30803.1"/>
    <property type="molecule type" value="Genomic_DNA"/>
</dbReference>
<comment type="subcellular location">
    <subcellularLocation>
        <location evidence="1">Cell membrane</location>
        <topology evidence="1">Multi-pass membrane protein</topology>
    </subcellularLocation>
</comment>
<accession>A0ABX0Z3Z9</accession>
<organism evidence="12 13">
    <name type="scientific">Micromonospora thermarum</name>
    <dbReference type="NCBI Taxonomy" id="2720024"/>
    <lineage>
        <taxon>Bacteria</taxon>
        <taxon>Bacillati</taxon>
        <taxon>Actinomycetota</taxon>
        <taxon>Actinomycetes</taxon>
        <taxon>Micromonosporales</taxon>
        <taxon>Micromonosporaceae</taxon>
        <taxon>Micromonospora</taxon>
    </lineage>
</organism>
<feature type="domain" description="CobQ/CobB/MinD/ParA nucleotide binding" evidence="10">
    <location>
        <begin position="273"/>
        <end position="439"/>
    </location>
</feature>
<proteinExistence type="inferred from homology"/>
<dbReference type="Gene3D" id="3.40.50.300">
    <property type="entry name" value="P-loop containing nucleotide triphosphate hydrolases"/>
    <property type="match status" value="1"/>
</dbReference>
<dbReference type="Proteomes" id="UP000783871">
    <property type="component" value="Unassembled WGS sequence"/>
</dbReference>
<evidence type="ECO:0000256" key="2">
    <source>
        <dbReference type="ARBA" id="ARBA00006683"/>
    </source>
</evidence>
<feature type="transmembrane region" description="Helical" evidence="9">
    <location>
        <begin position="14"/>
        <end position="34"/>
    </location>
</feature>
<evidence type="ECO:0000256" key="8">
    <source>
        <dbReference type="ARBA" id="ARBA00023136"/>
    </source>
</evidence>
<dbReference type="SUPFAM" id="SSF52540">
    <property type="entry name" value="P-loop containing nucleoside triphosphate hydrolases"/>
    <property type="match status" value="1"/>
</dbReference>
<dbReference type="InterPro" id="IPR050445">
    <property type="entry name" value="Bact_polysacc_biosynth/exp"/>
</dbReference>
<evidence type="ECO:0000256" key="6">
    <source>
        <dbReference type="ARBA" id="ARBA00022840"/>
    </source>
</evidence>
<dbReference type="EC" id="2.7.10.2" evidence="12"/>
<evidence type="ECO:0000259" key="11">
    <source>
        <dbReference type="Pfam" id="PF02706"/>
    </source>
</evidence>
<sequence>MTVLQYLRAIRNRWYLVVPVAVVGLGLAAIFSFAQTPVYSASVQMFVSTGGAGDAGQLNQAGNFTQQRVRSYVGIVNSPEVARAVIDRLDLPYAPEELSENIEASSPVDTVLLDIEVTDTSAERARDIANQLAEEFPRLVAQLETPGGGGASPVRLTVTRRAVTPEAPVSPNTKLNLALGLVLGLAAGVGAAVLRDSLDRTIRNKNDAVKAAAGTPVLGSVPDMPKTKGGPLIADDQATARAEAYRQLRTNVRFLSVDRRLTSFVVTGSIPAEGKTTTAANFAIAMAQAGQTVVLIDADLRRPTVADLFALSNGVGLTNVLLGDMPVNHALQQWRGDLPLYILAAGPRPPNPSELLGSARLGKVVASLEASGMTVIFDSPPLLPVTDAAVIARSTGGAIVVTRVGYTRTDQLAEATESLRKVGANVLGLVANRVKGKMESTYYDVPEQRRTRTKR</sequence>
<evidence type="ECO:0000256" key="1">
    <source>
        <dbReference type="ARBA" id="ARBA00004651"/>
    </source>
</evidence>
<feature type="domain" description="Polysaccharide chain length determinant N-terminal" evidence="11">
    <location>
        <begin position="3"/>
        <end position="88"/>
    </location>
</feature>
<dbReference type="InterPro" id="IPR002586">
    <property type="entry name" value="CobQ/CobB/MinD/ParA_Nub-bd_dom"/>
</dbReference>
<keyword evidence="8 9" id="KW-0472">Membrane</keyword>
<keyword evidence="5" id="KW-0547">Nucleotide-binding</keyword>
<evidence type="ECO:0000259" key="10">
    <source>
        <dbReference type="Pfam" id="PF01656"/>
    </source>
</evidence>
<name>A0ABX0Z3Z9_9ACTN</name>
<dbReference type="InterPro" id="IPR027417">
    <property type="entry name" value="P-loop_NTPase"/>
</dbReference>
<gene>
    <name evidence="12" type="ORF">HCJ94_02060</name>
</gene>
<evidence type="ECO:0000256" key="4">
    <source>
        <dbReference type="ARBA" id="ARBA00022692"/>
    </source>
</evidence>
<dbReference type="CDD" id="cd05387">
    <property type="entry name" value="BY-kinase"/>
    <property type="match status" value="1"/>
</dbReference>
<comment type="caution">
    <text evidence="12">The sequence shown here is derived from an EMBL/GenBank/DDBJ whole genome shotgun (WGS) entry which is preliminary data.</text>
</comment>
<evidence type="ECO:0000256" key="3">
    <source>
        <dbReference type="ARBA" id="ARBA00022475"/>
    </source>
</evidence>
<evidence type="ECO:0000313" key="13">
    <source>
        <dbReference type="Proteomes" id="UP000783871"/>
    </source>
</evidence>
<dbReference type="RefSeq" id="WP_167999231.1">
    <property type="nucleotide sequence ID" value="NZ_JAATEO010000002.1"/>
</dbReference>
<dbReference type="PANTHER" id="PTHR32309:SF13">
    <property type="entry name" value="FERRIC ENTEROBACTIN TRANSPORT PROTEIN FEPE"/>
    <property type="match status" value="1"/>
</dbReference>
<dbReference type="InterPro" id="IPR003856">
    <property type="entry name" value="LPS_length_determ_N"/>
</dbReference>
<dbReference type="InterPro" id="IPR005702">
    <property type="entry name" value="Wzc-like_C"/>
</dbReference>
<keyword evidence="3" id="KW-1003">Cell membrane</keyword>
<keyword evidence="7 9" id="KW-1133">Transmembrane helix</keyword>